<name>A0A8S5VC45_9CAUD</name>
<protein>
    <submittedName>
        <fullName evidence="1">Uncharacterized protein</fullName>
    </submittedName>
</protein>
<sequence>MRFSMCYTCFAFLSKKRNGIAESSLRIARKAISQSGGERLASVPVAHPSIKN</sequence>
<evidence type="ECO:0000313" key="1">
    <source>
        <dbReference type="EMBL" id="DAG04346.1"/>
    </source>
</evidence>
<dbReference type="EMBL" id="BK016242">
    <property type="protein sequence ID" value="DAG04346.1"/>
    <property type="molecule type" value="Genomic_DNA"/>
</dbReference>
<proteinExistence type="predicted"/>
<organism evidence="1">
    <name type="scientific">Siphoviridae sp. ctYkG6</name>
    <dbReference type="NCBI Taxonomy" id="2825551"/>
    <lineage>
        <taxon>Viruses</taxon>
        <taxon>Duplodnaviria</taxon>
        <taxon>Heunggongvirae</taxon>
        <taxon>Uroviricota</taxon>
        <taxon>Caudoviricetes</taxon>
    </lineage>
</organism>
<accession>A0A8S5VC45</accession>
<reference evidence="1" key="1">
    <citation type="journal article" date="2021" name="Proc. Natl. Acad. Sci. U.S.A.">
        <title>A Catalog of Tens of Thousands of Viruses from Human Metagenomes Reveals Hidden Associations with Chronic Diseases.</title>
        <authorList>
            <person name="Tisza M.J."/>
            <person name="Buck C.B."/>
        </authorList>
    </citation>
    <scope>NUCLEOTIDE SEQUENCE</scope>
    <source>
        <strain evidence="1">CtYkG6</strain>
    </source>
</reference>